<evidence type="ECO:0000313" key="3">
    <source>
        <dbReference type="Proteomes" id="UP000765509"/>
    </source>
</evidence>
<dbReference type="Proteomes" id="UP000765509">
    <property type="component" value="Unassembled WGS sequence"/>
</dbReference>
<sequence length="308" mass="35704">MSPVNLRNLDFQRKKPEDREGLSRTRRPGRGHLVHSGGWQDTEGNQTHPAIHFPIQQEPVTRGLERHVSSPSAPPTPQRFISMEHGQQELQRPYGNHQRLESHQAVQNPGGEGKQNKGESSHYPNYRRTADPDRAYSGYFRFTRHRPNQLSSGFTQFRNQQISGQESPFFTIPGSFQDKTRIQRQKQDHLQPEEVRVRPYDPEAYAFGEKSAQEPEVVVNSTRIITPINRNITSTKIEHNFATPEIKLKRDALWSQMSQYAEKTHKQFEELQASHERMKILTASIDKIVKNLQEVHAQLRKAYEETNK</sequence>
<organism evidence="2 3">
    <name type="scientific">Austropuccinia psidii MF-1</name>
    <dbReference type="NCBI Taxonomy" id="1389203"/>
    <lineage>
        <taxon>Eukaryota</taxon>
        <taxon>Fungi</taxon>
        <taxon>Dikarya</taxon>
        <taxon>Basidiomycota</taxon>
        <taxon>Pucciniomycotina</taxon>
        <taxon>Pucciniomycetes</taxon>
        <taxon>Pucciniales</taxon>
        <taxon>Sphaerophragmiaceae</taxon>
        <taxon>Austropuccinia</taxon>
    </lineage>
</organism>
<reference evidence="2" key="1">
    <citation type="submission" date="2021-03" db="EMBL/GenBank/DDBJ databases">
        <title>Draft genome sequence of rust myrtle Austropuccinia psidii MF-1, a brazilian biotype.</title>
        <authorList>
            <person name="Quecine M.C."/>
            <person name="Pachon D.M.R."/>
            <person name="Bonatelli M.L."/>
            <person name="Correr F.H."/>
            <person name="Franceschini L.M."/>
            <person name="Leite T.F."/>
            <person name="Margarido G.R.A."/>
            <person name="Almeida C.A."/>
            <person name="Ferrarezi J.A."/>
            <person name="Labate C.A."/>
        </authorList>
    </citation>
    <scope>NUCLEOTIDE SEQUENCE</scope>
    <source>
        <strain evidence="2">MF-1</strain>
    </source>
</reference>
<dbReference type="EMBL" id="AVOT02088950">
    <property type="protein sequence ID" value="MBW0571836.1"/>
    <property type="molecule type" value="Genomic_DNA"/>
</dbReference>
<dbReference type="AlphaFoldDB" id="A0A9Q3PSS0"/>
<proteinExistence type="predicted"/>
<comment type="caution">
    <text evidence="2">The sequence shown here is derived from an EMBL/GenBank/DDBJ whole genome shotgun (WGS) entry which is preliminary data.</text>
</comment>
<evidence type="ECO:0000256" key="1">
    <source>
        <dbReference type="SAM" id="MobiDB-lite"/>
    </source>
</evidence>
<evidence type="ECO:0000313" key="2">
    <source>
        <dbReference type="EMBL" id="MBW0571836.1"/>
    </source>
</evidence>
<gene>
    <name evidence="2" type="ORF">O181_111551</name>
</gene>
<feature type="compositionally biased region" description="Basic residues" evidence="1">
    <location>
        <begin position="24"/>
        <end position="33"/>
    </location>
</feature>
<keyword evidence="3" id="KW-1185">Reference proteome</keyword>
<feature type="region of interest" description="Disordered" evidence="1">
    <location>
        <begin position="1"/>
        <end position="47"/>
    </location>
</feature>
<accession>A0A9Q3PSS0</accession>
<protein>
    <submittedName>
        <fullName evidence="2">Uncharacterized protein</fullName>
    </submittedName>
</protein>
<feature type="compositionally biased region" description="Basic and acidic residues" evidence="1">
    <location>
        <begin position="10"/>
        <end position="23"/>
    </location>
</feature>
<name>A0A9Q3PSS0_9BASI</name>
<feature type="region of interest" description="Disordered" evidence="1">
    <location>
        <begin position="101"/>
        <end position="132"/>
    </location>
</feature>